<dbReference type="RefSeq" id="WP_045562491.1">
    <property type="nucleotide sequence ID" value="NZ_JABXWF010000011.1"/>
</dbReference>
<reference evidence="2 3" key="1">
    <citation type="journal article" date="2023" name="Microb. Genom.">
        <title>Mesoterricola silvestris gen. nov., sp. nov., Mesoterricola sediminis sp. nov., Geothrix oryzae sp. nov., Geothrix edaphica sp. nov., Geothrix rubra sp. nov., and Geothrix limicola sp. nov., six novel members of Acidobacteriota isolated from soils.</title>
        <authorList>
            <person name="Weisberg A.J."/>
            <person name="Pearce E."/>
            <person name="Kramer C.G."/>
            <person name="Chang J.H."/>
            <person name="Clarke C.R."/>
        </authorList>
    </citation>
    <scope>NUCLEOTIDE SEQUENCE [LARGE SCALE GENOMIC DNA]</scope>
    <source>
        <strain evidence="2 3">NE20-4-1</strain>
    </source>
</reference>
<dbReference type="EMBL" id="JARAWJ010000093">
    <property type="protein sequence ID" value="MDX3044584.1"/>
    <property type="molecule type" value="Genomic_DNA"/>
</dbReference>
<protein>
    <submittedName>
        <fullName evidence="2">Helix-turn-helix domain-containing protein</fullName>
    </submittedName>
</protein>
<dbReference type="Gene3D" id="1.10.10.10">
    <property type="entry name" value="Winged helix-like DNA-binding domain superfamily/Winged helix DNA-binding domain"/>
    <property type="match status" value="1"/>
</dbReference>
<dbReference type="Pfam" id="PF12840">
    <property type="entry name" value="HTH_20"/>
    <property type="match status" value="1"/>
</dbReference>
<name>A0ABU4N800_9ACTN</name>
<keyword evidence="3" id="KW-1185">Reference proteome</keyword>
<proteinExistence type="predicted"/>
<feature type="domain" description="HTH arsR-type" evidence="1">
    <location>
        <begin position="259"/>
        <end position="335"/>
    </location>
</feature>
<dbReference type="Proteomes" id="UP001282474">
    <property type="component" value="Unassembled WGS sequence"/>
</dbReference>
<accession>A0ABU4N800</accession>
<dbReference type="InterPro" id="IPR036390">
    <property type="entry name" value="WH_DNA-bd_sf"/>
</dbReference>
<organism evidence="2 3">
    <name type="scientific">Streptomyces caniscabiei</name>
    <dbReference type="NCBI Taxonomy" id="2746961"/>
    <lineage>
        <taxon>Bacteria</taxon>
        <taxon>Bacillati</taxon>
        <taxon>Actinomycetota</taxon>
        <taxon>Actinomycetes</taxon>
        <taxon>Kitasatosporales</taxon>
        <taxon>Streptomycetaceae</taxon>
        <taxon>Streptomyces</taxon>
    </lineage>
</organism>
<evidence type="ECO:0000313" key="2">
    <source>
        <dbReference type="EMBL" id="MDX3044584.1"/>
    </source>
</evidence>
<dbReference type="SUPFAM" id="SSF46785">
    <property type="entry name" value="Winged helix' DNA-binding domain"/>
    <property type="match status" value="1"/>
</dbReference>
<dbReference type="InterPro" id="IPR001845">
    <property type="entry name" value="HTH_ArsR_DNA-bd_dom"/>
</dbReference>
<dbReference type="InterPro" id="IPR036388">
    <property type="entry name" value="WH-like_DNA-bd_sf"/>
</dbReference>
<gene>
    <name evidence="2" type="ORF">PV383_46635</name>
</gene>
<evidence type="ECO:0000313" key="3">
    <source>
        <dbReference type="Proteomes" id="UP001282474"/>
    </source>
</evidence>
<comment type="caution">
    <text evidence="2">The sequence shown here is derived from an EMBL/GenBank/DDBJ whole genome shotgun (WGS) entry which is preliminary data.</text>
</comment>
<dbReference type="SMART" id="SM00418">
    <property type="entry name" value="HTH_ARSR"/>
    <property type="match status" value="1"/>
</dbReference>
<evidence type="ECO:0000259" key="1">
    <source>
        <dbReference type="SMART" id="SM00418"/>
    </source>
</evidence>
<sequence>MLRIHFSDADLARTRLSATPNPFWEIVASLHRFQTRQGRWAYAEWFRTVRHRLREKKLDRALHTLLLPLLPRASYFPDFLTPFEASDGFDAGLEAVLATPASRVLEELDMLDRVVGAPSWAPRLAEARPRQELVRVLRAYYEVAIAPYGEQMQSRIETERAMRCRGLLDGGVEGMLAGLGPTMCWEAPVLRVDYHPAVDRDLHLGGRGMLFVPSYFCWHRPVGLADPGLPQVLMYPLLHEQPSASSPQGRRVLDDSPEASLTTLLGQTRATALWASAAGATTGEIARAAGVSASSASRHASALRDAGLITSSRHATTVLHTLTPAGASVLRACARGASAARGTSRTGGGL</sequence>